<keyword evidence="6" id="KW-0004">4Fe-4S</keyword>
<comment type="function">
    <text evidence="14">Member of the two-component regulatory system NreB/NreC involved in the control of dissimilatory nitrate/nitrite reduction in response to oxygen. NreB functions as a direct oxygen sensor histidine kinase which is autophosphorylated, in the absence of oxygen, probably at the conserved histidine residue, and transfers its phosphate group probably to a conserved aspartate residue of NreC. NreB/NreC activates the expression of the nitrate (narGHJI) and nitrite (nir) reductase operons, as well as the putative nitrate transporter gene narT.</text>
</comment>
<evidence type="ECO:0000256" key="17">
    <source>
        <dbReference type="SAM" id="Phobius"/>
    </source>
</evidence>
<evidence type="ECO:0000256" key="10">
    <source>
        <dbReference type="ARBA" id="ARBA00022777"/>
    </source>
</evidence>
<name>A0A939PSK3_9ACTN</name>
<evidence type="ECO:0000259" key="18">
    <source>
        <dbReference type="PROSITE" id="PS50109"/>
    </source>
</evidence>
<keyword evidence="17" id="KW-0812">Transmembrane</keyword>
<dbReference type="InterPro" id="IPR050482">
    <property type="entry name" value="Sensor_HK_TwoCompSys"/>
</dbReference>
<evidence type="ECO:0000256" key="15">
    <source>
        <dbReference type="ARBA" id="ARBA00030800"/>
    </source>
</evidence>
<dbReference type="GO" id="GO:0046872">
    <property type="term" value="F:metal ion binding"/>
    <property type="evidence" value="ECO:0007669"/>
    <property type="project" value="UniProtKB-KW"/>
</dbReference>
<dbReference type="InterPro" id="IPR004358">
    <property type="entry name" value="Sig_transdc_His_kin-like_C"/>
</dbReference>
<comment type="subcellular location">
    <subcellularLocation>
        <location evidence="3">Cytoplasm</location>
    </subcellularLocation>
</comment>
<dbReference type="PROSITE" id="PS50109">
    <property type="entry name" value="HIS_KIN"/>
    <property type="match status" value="1"/>
</dbReference>
<dbReference type="InterPro" id="IPR005467">
    <property type="entry name" value="His_kinase_dom"/>
</dbReference>
<gene>
    <name evidence="19" type="ORF">J4573_50955</name>
</gene>
<dbReference type="InterPro" id="IPR017205">
    <property type="entry name" value="Sig_transdc_His_kinase_ChrS"/>
</dbReference>
<evidence type="ECO:0000256" key="2">
    <source>
        <dbReference type="ARBA" id="ARBA00001966"/>
    </source>
</evidence>
<feature type="transmembrane region" description="Helical" evidence="17">
    <location>
        <begin position="51"/>
        <end position="70"/>
    </location>
</feature>
<reference evidence="19" key="1">
    <citation type="submission" date="2021-03" db="EMBL/GenBank/DDBJ databases">
        <authorList>
            <person name="Kanchanasin P."/>
            <person name="Saeng-In P."/>
            <person name="Phongsopitanun W."/>
            <person name="Yuki M."/>
            <person name="Kudo T."/>
            <person name="Ohkuma M."/>
            <person name="Tanasupawat S."/>
        </authorList>
    </citation>
    <scope>NUCLEOTIDE SEQUENCE</scope>
    <source>
        <strain evidence="19">GKU 128</strain>
    </source>
</reference>
<evidence type="ECO:0000256" key="12">
    <source>
        <dbReference type="ARBA" id="ARBA00023012"/>
    </source>
</evidence>
<keyword evidence="17" id="KW-1133">Transmembrane helix</keyword>
<evidence type="ECO:0000256" key="7">
    <source>
        <dbReference type="ARBA" id="ARBA00022490"/>
    </source>
</evidence>
<evidence type="ECO:0000256" key="9">
    <source>
        <dbReference type="ARBA" id="ARBA00022723"/>
    </source>
</evidence>
<dbReference type="Pfam" id="PF07730">
    <property type="entry name" value="HisKA_3"/>
    <property type="match status" value="1"/>
</dbReference>
<comment type="cofactor">
    <cofactor evidence="2">
        <name>[4Fe-4S] cluster</name>
        <dbReference type="ChEBI" id="CHEBI:49883"/>
    </cofactor>
</comment>
<dbReference type="Gene3D" id="1.20.5.1930">
    <property type="match status" value="1"/>
</dbReference>
<proteinExistence type="predicted"/>
<feature type="coiled-coil region" evidence="16">
    <location>
        <begin position="179"/>
        <end position="206"/>
    </location>
</feature>
<keyword evidence="7" id="KW-0963">Cytoplasm</keyword>
<evidence type="ECO:0000256" key="13">
    <source>
        <dbReference type="ARBA" id="ARBA00023014"/>
    </source>
</evidence>
<dbReference type="EMBL" id="JAGEOJ010000037">
    <property type="protein sequence ID" value="MBO2455478.1"/>
    <property type="molecule type" value="Genomic_DNA"/>
</dbReference>
<feature type="transmembrane region" description="Helical" evidence="17">
    <location>
        <begin position="23"/>
        <end position="44"/>
    </location>
</feature>
<keyword evidence="17" id="KW-0472">Membrane</keyword>
<evidence type="ECO:0000256" key="1">
    <source>
        <dbReference type="ARBA" id="ARBA00000085"/>
    </source>
</evidence>
<evidence type="ECO:0000256" key="5">
    <source>
        <dbReference type="ARBA" id="ARBA00017322"/>
    </source>
</evidence>
<comment type="catalytic activity">
    <reaction evidence="1">
        <text>ATP + protein L-histidine = ADP + protein N-phospho-L-histidine.</text>
        <dbReference type="EC" id="2.7.13.3"/>
    </reaction>
</comment>
<dbReference type="CDD" id="cd16917">
    <property type="entry name" value="HATPase_UhpB-NarQ-NarX-like"/>
    <property type="match status" value="1"/>
</dbReference>
<dbReference type="PIRSF" id="PIRSF037434">
    <property type="entry name" value="STHK_ChrS"/>
    <property type="match status" value="1"/>
</dbReference>
<keyword evidence="13" id="KW-0411">Iron-sulfur</keyword>
<dbReference type="Pfam" id="PF02518">
    <property type="entry name" value="HATPase_c"/>
    <property type="match status" value="1"/>
</dbReference>
<keyword evidence="9" id="KW-0479">Metal-binding</keyword>
<evidence type="ECO:0000256" key="11">
    <source>
        <dbReference type="ARBA" id="ARBA00023004"/>
    </source>
</evidence>
<evidence type="ECO:0000313" key="20">
    <source>
        <dbReference type="Proteomes" id="UP000669179"/>
    </source>
</evidence>
<dbReference type="Gene3D" id="3.30.565.10">
    <property type="entry name" value="Histidine kinase-like ATPase, C-terminal domain"/>
    <property type="match status" value="1"/>
</dbReference>
<evidence type="ECO:0000256" key="6">
    <source>
        <dbReference type="ARBA" id="ARBA00022485"/>
    </source>
</evidence>
<dbReference type="InterPro" id="IPR003594">
    <property type="entry name" value="HATPase_dom"/>
</dbReference>
<keyword evidence="12" id="KW-0902">Two-component regulatory system</keyword>
<evidence type="ECO:0000313" key="19">
    <source>
        <dbReference type="EMBL" id="MBO2455478.1"/>
    </source>
</evidence>
<dbReference type="InterPro" id="IPR036890">
    <property type="entry name" value="HATPase_C_sf"/>
</dbReference>
<protein>
    <recommendedName>
        <fullName evidence="5">Oxygen sensor histidine kinase NreB</fullName>
        <ecNumber evidence="4">2.7.13.3</ecNumber>
    </recommendedName>
    <alternativeName>
        <fullName evidence="15">Nitrogen regulation protein B</fullName>
    </alternativeName>
</protein>
<evidence type="ECO:0000256" key="8">
    <source>
        <dbReference type="ARBA" id="ARBA00022679"/>
    </source>
</evidence>
<dbReference type="GO" id="GO:0016020">
    <property type="term" value="C:membrane"/>
    <property type="evidence" value="ECO:0007669"/>
    <property type="project" value="InterPro"/>
</dbReference>
<dbReference type="GO" id="GO:0005737">
    <property type="term" value="C:cytoplasm"/>
    <property type="evidence" value="ECO:0007669"/>
    <property type="project" value="UniProtKB-SubCell"/>
</dbReference>
<dbReference type="SMART" id="SM00387">
    <property type="entry name" value="HATPase_c"/>
    <property type="match status" value="1"/>
</dbReference>
<comment type="caution">
    <text evidence="19">The sequence shown here is derived from an EMBL/GenBank/DDBJ whole genome shotgun (WGS) entry which is preliminary data.</text>
</comment>
<feature type="domain" description="Histidine kinase" evidence="18">
    <location>
        <begin position="328"/>
        <end position="419"/>
    </location>
</feature>
<dbReference type="EC" id="2.7.13.3" evidence="4"/>
<dbReference type="AlphaFoldDB" id="A0A939PSK3"/>
<dbReference type="GO" id="GO:0046983">
    <property type="term" value="F:protein dimerization activity"/>
    <property type="evidence" value="ECO:0007669"/>
    <property type="project" value="InterPro"/>
</dbReference>
<keyword evidence="16" id="KW-0175">Coiled coil</keyword>
<keyword evidence="11" id="KW-0408">Iron</keyword>
<feature type="transmembrane region" description="Helical" evidence="17">
    <location>
        <begin position="82"/>
        <end position="111"/>
    </location>
</feature>
<dbReference type="SUPFAM" id="SSF55874">
    <property type="entry name" value="ATPase domain of HSP90 chaperone/DNA topoisomerase II/histidine kinase"/>
    <property type="match status" value="1"/>
</dbReference>
<dbReference type="GO" id="GO:0000155">
    <property type="term" value="F:phosphorelay sensor kinase activity"/>
    <property type="evidence" value="ECO:0007669"/>
    <property type="project" value="InterPro"/>
</dbReference>
<organism evidence="19 20">
    <name type="scientific">Actinomadura barringtoniae</name>
    <dbReference type="NCBI Taxonomy" id="1427535"/>
    <lineage>
        <taxon>Bacteria</taxon>
        <taxon>Bacillati</taxon>
        <taxon>Actinomycetota</taxon>
        <taxon>Actinomycetes</taxon>
        <taxon>Streptosporangiales</taxon>
        <taxon>Thermomonosporaceae</taxon>
        <taxon>Actinomadura</taxon>
    </lineage>
</organism>
<dbReference type="PANTHER" id="PTHR24421">
    <property type="entry name" value="NITRATE/NITRITE SENSOR PROTEIN NARX-RELATED"/>
    <property type="match status" value="1"/>
</dbReference>
<evidence type="ECO:0000256" key="14">
    <source>
        <dbReference type="ARBA" id="ARBA00024827"/>
    </source>
</evidence>
<keyword evidence="10 19" id="KW-0418">Kinase</keyword>
<dbReference type="GO" id="GO:0051539">
    <property type="term" value="F:4 iron, 4 sulfur cluster binding"/>
    <property type="evidence" value="ECO:0007669"/>
    <property type="project" value="UniProtKB-KW"/>
</dbReference>
<dbReference type="PANTHER" id="PTHR24421:SF62">
    <property type="entry name" value="SENSORY TRANSDUCTION HISTIDINE KINASE"/>
    <property type="match status" value="1"/>
</dbReference>
<keyword evidence="20" id="KW-1185">Reference proteome</keyword>
<feature type="transmembrane region" description="Helical" evidence="17">
    <location>
        <begin position="150"/>
        <end position="170"/>
    </location>
</feature>
<evidence type="ECO:0000256" key="16">
    <source>
        <dbReference type="SAM" id="Coils"/>
    </source>
</evidence>
<dbReference type="PRINTS" id="PR00344">
    <property type="entry name" value="BCTRLSENSOR"/>
</dbReference>
<dbReference type="InterPro" id="IPR011712">
    <property type="entry name" value="Sig_transdc_His_kin_sub3_dim/P"/>
</dbReference>
<sequence>MVRVTNVNAGDQQLDVWERREQIALAVVPYVSLTLATGLAVLASHGSWTHIAAMVGLTAATLAWVAWMVTLHPSWRDRPTLATVYFAVLLVMLGGLIALNSMYGFGVITGYTHAFLLPRRLRMLGVAAVAALAATSQMGGFGHASDAPGIYLLVLAINVFLAGGLTYFLWRQDEESDRRKAMINELAETNARLEATMEENAGLHAQLLAQAREAGVLDERQRMAGEIHDTIAQGLAGVVTQLQAAKQARDRDADWVRHVDLAQTMARQSLSEARRSVQALRPGELEEAGLPDALAEVVERWSAVHHVPAEVSTTGTVRPMHPEVEGTLLRTAQEALANVAKHAGATRVALTLSYMGDLVTLDVRDDGAGFAPDQVRPNGDGGYGLTAMRRRVARVAGTLEIESEPGAGTAISASVPAIPAGGTA</sequence>
<dbReference type="Proteomes" id="UP000669179">
    <property type="component" value="Unassembled WGS sequence"/>
</dbReference>
<evidence type="ECO:0000256" key="3">
    <source>
        <dbReference type="ARBA" id="ARBA00004496"/>
    </source>
</evidence>
<evidence type="ECO:0000256" key="4">
    <source>
        <dbReference type="ARBA" id="ARBA00012438"/>
    </source>
</evidence>
<keyword evidence="8" id="KW-0808">Transferase</keyword>
<accession>A0A939PSK3</accession>